<proteinExistence type="predicted"/>
<reference evidence="1 2" key="1">
    <citation type="submission" date="2020-10" db="EMBL/GenBank/DDBJ databases">
        <title>Sequencing the genomes of 1000 actinobacteria strains.</title>
        <authorList>
            <person name="Klenk H.-P."/>
        </authorList>
    </citation>
    <scope>NUCLEOTIDE SEQUENCE [LARGE SCALE GENOMIC DNA]</scope>
    <source>
        <strain evidence="1 2">DSM 7307</strain>
    </source>
</reference>
<name>A0ABR9IUM4_RHIVS</name>
<gene>
    <name evidence="1" type="ORF">H4W29_004080</name>
</gene>
<dbReference type="Proteomes" id="UP000620262">
    <property type="component" value="Unassembled WGS sequence"/>
</dbReference>
<comment type="caution">
    <text evidence="1">The sequence shown here is derived from an EMBL/GenBank/DDBJ whole genome shotgun (WGS) entry which is preliminary data.</text>
</comment>
<keyword evidence="2" id="KW-1185">Reference proteome</keyword>
<organism evidence="1 2">
    <name type="scientific">Rhizobium viscosum</name>
    <name type="common">Arthrobacter viscosus</name>
    <dbReference type="NCBI Taxonomy" id="1673"/>
    <lineage>
        <taxon>Bacteria</taxon>
        <taxon>Pseudomonadati</taxon>
        <taxon>Pseudomonadota</taxon>
        <taxon>Alphaproteobacteria</taxon>
        <taxon>Hyphomicrobiales</taxon>
        <taxon>Rhizobiaceae</taxon>
        <taxon>Rhizobium/Agrobacterium group</taxon>
        <taxon>Rhizobium</taxon>
    </lineage>
</organism>
<evidence type="ECO:0000313" key="1">
    <source>
        <dbReference type="EMBL" id="MBE1506899.1"/>
    </source>
</evidence>
<dbReference type="EMBL" id="JADBEC010000001">
    <property type="protein sequence ID" value="MBE1506899.1"/>
    <property type="molecule type" value="Genomic_DNA"/>
</dbReference>
<accession>A0ABR9IUM4</accession>
<protein>
    <submittedName>
        <fullName evidence="1">Uncharacterized protein</fullName>
    </submittedName>
</protein>
<sequence length="64" mass="7459">MNKAEVFRRVVIGSLVAEPDLATNRVLLISDIQMFDLFEVFYQRRWQICHIRWLEAADGAHLVG</sequence>
<evidence type="ECO:0000313" key="2">
    <source>
        <dbReference type="Proteomes" id="UP000620262"/>
    </source>
</evidence>
<dbReference type="RefSeq" id="WP_192730824.1">
    <property type="nucleotide sequence ID" value="NZ_BAAAVL010000014.1"/>
</dbReference>